<organism evidence="3 4">
    <name type="scientific">Furfurilactobacillus rossiae DSM 15814</name>
    <dbReference type="NCBI Taxonomy" id="1114972"/>
    <lineage>
        <taxon>Bacteria</taxon>
        <taxon>Bacillati</taxon>
        <taxon>Bacillota</taxon>
        <taxon>Bacilli</taxon>
        <taxon>Lactobacillales</taxon>
        <taxon>Lactobacillaceae</taxon>
        <taxon>Furfurilactobacillus</taxon>
    </lineage>
</organism>
<dbReference type="AlphaFoldDB" id="A0A0R1RBH3"/>
<protein>
    <submittedName>
        <fullName evidence="3">Uncharacterized protein</fullName>
    </submittedName>
</protein>
<dbReference type="EMBL" id="AZFF01000009">
    <property type="protein sequence ID" value="KRL54367.1"/>
    <property type="molecule type" value="Genomic_DNA"/>
</dbReference>
<dbReference type="eggNOG" id="ENOG503478Y">
    <property type="taxonomic scope" value="Bacteria"/>
</dbReference>
<evidence type="ECO:0000313" key="4">
    <source>
        <dbReference type="Proteomes" id="UP000051999"/>
    </source>
</evidence>
<keyword evidence="2" id="KW-1277">Toxin-antitoxin system</keyword>
<dbReference type="OrthoDB" id="9808744at2"/>
<dbReference type="Gene3D" id="2.30.30.110">
    <property type="match status" value="1"/>
</dbReference>
<dbReference type="Proteomes" id="UP000051999">
    <property type="component" value="Unassembled WGS sequence"/>
</dbReference>
<dbReference type="SUPFAM" id="SSF50118">
    <property type="entry name" value="Cell growth inhibitor/plasmid maintenance toxic component"/>
    <property type="match status" value="1"/>
</dbReference>
<evidence type="ECO:0000256" key="1">
    <source>
        <dbReference type="ARBA" id="ARBA00007521"/>
    </source>
</evidence>
<dbReference type="PATRIC" id="fig|1114972.6.peg.2776"/>
<dbReference type="RefSeq" id="WP_017260901.1">
    <property type="nucleotide sequence ID" value="NZ_AUAW01000009.1"/>
</dbReference>
<evidence type="ECO:0000256" key="2">
    <source>
        <dbReference type="ARBA" id="ARBA00022649"/>
    </source>
</evidence>
<dbReference type="InterPro" id="IPR003477">
    <property type="entry name" value="PemK-like"/>
</dbReference>
<sequence>MAYPEQGDIIFIDAEPHAGHETGGHDPRHGNIQRPLIVLSNTGYNQFTGMVSGMPITHEMRDDNTRFMQFIDGTSGVHGSIILWQMPFYDFDGRHGRIVGHVSPRLLNTLLARVKDIFDL</sequence>
<dbReference type="GO" id="GO:0003677">
    <property type="term" value="F:DNA binding"/>
    <property type="evidence" value="ECO:0007669"/>
    <property type="project" value="InterPro"/>
</dbReference>
<evidence type="ECO:0000313" key="3">
    <source>
        <dbReference type="EMBL" id="KRL54367.1"/>
    </source>
</evidence>
<accession>A0A0R1RBH3</accession>
<reference evidence="3 4" key="1">
    <citation type="journal article" date="2015" name="Genome Announc.">
        <title>Expanding the biotechnology potential of lactobacilli through comparative genomics of 213 strains and associated genera.</title>
        <authorList>
            <person name="Sun Z."/>
            <person name="Harris H.M."/>
            <person name="McCann A."/>
            <person name="Guo C."/>
            <person name="Argimon S."/>
            <person name="Zhang W."/>
            <person name="Yang X."/>
            <person name="Jeffery I.B."/>
            <person name="Cooney J.C."/>
            <person name="Kagawa T.F."/>
            <person name="Liu W."/>
            <person name="Song Y."/>
            <person name="Salvetti E."/>
            <person name="Wrobel A."/>
            <person name="Rasinkangas P."/>
            <person name="Parkhill J."/>
            <person name="Rea M.C."/>
            <person name="O'Sullivan O."/>
            <person name="Ritari J."/>
            <person name="Douillard F.P."/>
            <person name="Paul Ross R."/>
            <person name="Yang R."/>
            <person name="Briner A.E."/>
            <person name="Felis G.E."/>
            <person name="de Vos W.M."/>
            <person name="Barrangou R."/>
            <person name="Klaenhammer T.R."/>
            <person name="Caufield P.W."/>
            <person name="Cui Y."/>
            <person name="Zhang H."/>
            <person name="O'Toole P.W."/>
        </authorList>
    </citation>
    <scope>NUCLEOTIDE SEQUENCE [LARGE SCALE GENOMIC DNA]</scope>
    <source>
        <strain evidence="3 4">DSM 15814</strain>
    </source>
</reference>
<dbReference type="InterPro" id="IPR011067">
    <property type="entry name" value="Plasmid_toxin/cell-grow_inhib"/>
</dbReference>
<keyword evidence="4" id="KW-1185">Reference proteome</keyword>
<name>A0A0R1RBH3_9LACO</name>
<dbReference type="STRING" id="1114972.FD35_GL002709"/>
<comment type="similarity">
    <text evidence="1">Belongs to the PemK/MazF family.</text>
</comment>
<gene>
    <name evidence="3" type="ORF">FD35_GL002709</name>
</gene>
<proteinExistence type="inferred from homology"/>
<comment type="caution">
    <text evidence="3">The sequence shown here is derived from an EMBL/GenBank/DDBJ whole genome shotgun (WGS) entry which is preliminary data.</text>
</comment>
<dbReference type="Pfam" id="PF02452">
    <property type="entry name" value="PemK_toxin"/>
    <property type="match status" value="1"/>
</dbReference>